<comment type="caution">
    <text evidence="2">The sequence shown here is derived from an EMBL/GenBank/DDBJ whole genome shotgun (WGS) entry which is preliminary data.</text>
</comment>
<proteinExistence type="predicted"/>
<name>A0A9W9ZH31_9CNID</name>
<dbReference type="PANTHER" id="PTHR33153">
    <property type="entry name" value="MYND-TYPE DOMAIN-CONTAINING PROTEIN"/>
    <property type="match status" value="1"/>
</dbReference>
<evidence type="ECO:0000259" key="1">
    <source>
        <dbReference type="Pfam" id="PF25273"/>
    </source>
</evidence>
<keyword evidence="3" id="KW-1185">Reference proteome</keyword>
<dbReference type="OrthoDB" id="410478at2759"/>
<sequence length="344" mass="39054">MAVLISDSSLIIIKDSGRKTGKNGNDGRMTGKLVKKCNVNAVIREIAEPCCKRGCIFTTSPQTVLNKRTSYWGKSEKERAAFVYQAIEAGRVEDKGNLLMVDGVLVCSTAWCRIHGIVLSSFYEKLAEIRRGDKKGDAPRQRKKSLAYNLAEEWFRNFARNADYMPNSSTRALPSCLSKLAVYQLYTEEMAGQEVLTRSMGASAWRLKTHVTGVLTNYRSSAYAFIDLCEWPHDSNLTINVILQTLLLVKNSMGHLAPVAYFQMDNCWRENKNQFVLAFMCMLVEMGVFQKIKLCYLMVGHTHEDIDQMFSCVARRLLKKDALTLEQLKEEITKVTLRRLKCTI</sequence>
<gene>
    <name evidence="2" type="primary">EXOC1_1</name>
    <name evidence="2" type="ORF">OS493_001497</name>
</gene>
<dbReference type="PANTHER" id="PTHR33153:SF3">
    <property type="entry name" value="TRAFFICKING PROTEIN PARTICLE COMPLEX SUBUNIT 11 DOMAIN-CONTAINING PROTEIN"/>
    <property type="match status" value="1"/>
</dbReference>
<evidence type="ECO:0000313" key="2">
    <source>
        <dbReference type="EMBL" id="KAJ7381365.1"/>
    </source>
</evidence>
<feature type="domain" description="DUF7869" evidence="1">
    <location>
        <begin position="202"/>
        <end position="335"/>
    </location>
</feature>
<evidence type="ECO:0000313" key="3">
    <source>
        <dbReference type="Proteomes" id="UP001163046"/>
    </source>
</evidence>
<dbReference type="InterPro" id="IPR057191">
    <property type="entry name" value="DUF7869"/>
</dbReference>
<accession>A0A9W9ZH31</accession>
<reference evidence="2" key="1">
    <citation type="submission" date="2023-01" db="EMBL/GenBank/DDBJ databases">
        <title>Genome assembly of the deep-sea coral Lophelia pertusa.</title>
        <authorList>
            <person name="Herrera S."/>
            <person name="Cordes E."/>
        </authorList>
    </citation>
    <scope>NUCLEOTIDE SEQUENCE</scope>
    <source>
        <strain evidence="2">USNM1676648</strain>
        <tissue evidence="2">Polyp</tissue>
    </source>
</reference>
<dbReference type="Proteomes" id="UP001163046">
    <property type="component" value="Unassembled WGS sequence"/>
</dbReference>
<dbReference type="AlphaFoldDB" id="A0A9W9ZH31"/>
<dbReference type="Pfam" id="PF25273">
    <property type="entry name" value="DUF7869"/>
    <property type="match status" value="1"/>
</dbReference>
<dbReference type="EMBL" id="MU826350">
    <property type="protein sequence ID" value="KAJ7381365.1"/>
    <property type="molecule type" value="Genomic_DNA"/>
</dbReference>
<protein>
    <submittedName>
        <fullName evidence="2">Exocyst complex component 1</fullName>
    </submittedName>
</protein>
<organism evidence="2 3">
    <name type="scientific">Desmophyllum pertusum</name>
    <dbReference type="NCBI Taxonomy" id="174260"/>
    <lineage>
        <taxon>Eukaryota</taxon>
        <taxon>Metazoa</taxon>
        <taxon>Cnidaria</taxon>
        <taxon>Anthozoa</taxon>
        <taxon>Hexacorallia</taxon>
        <taxon>Scleractinia</taxon>
        <taxon>Caryophylliina</taxon>
        <taxon>Caryophylliidae</taxon>
        <taxon>Desmophyllum</taxon>
    </lineage>
</organism>